<evidence type="ECO:0000256" key="3">
    <source>
        <dbReference type="SAM" id="SignalP"/>
    </source>
</evidence>
<proteinExistence type="predicted"/>
<keyword evidence="2" id="KW-0472">Membrane</keyword>
<organism evidence="4 5">
    <name type="scientific">Jimgerdemannia flammicorona</name>
    <dbReference type="NCBI Taxonomy" id="994334"/>
    <lineage>
        <taxon>Eukaryota</taxon>
        <taxon>Fungi</taxon>
        <taxon>Fungi incertae sedis</taxon>
        <taxon>Mucoromycota</taxon>
        <taxon>Mucoromycotina</taxon>
        <taxon>Endogonomycetes</taxon>
        <taxon>Endogonales</taxon>
        <taxon>Endogonaceae</taxon>
        <taxon>Jimgerdemannia</taxon>
    </lineage>
</organism>
<comment type="caution">
    <text evidence="4">The sequence shown here is derived from an EMBL/GenBank/DDBJ whole genome shotgun (WGS) entry which is preliminary data.</text>
</comment>
<dbReference type="AlphaFoldDB" id="A0A433A1U0"/>
<dbReference type="Proteomes" id="UP000268093">
    <property type="component" value="Unassembled WGS sequence"/>
</dbReference>
<feature type="compositionally biased region" description="Basic and acidic residues" evidence="1">
    <location>
        <begin position="242"/>
        <end position="259"/>
    </location>
</feature>
<keyword evidence="3" id="KW-0732">Signal</keyword>
<feature type="transmembrane region" description="Helical" evidence="2">
    <location>
        <begin position="293"/>
        <end position="318"/>
    </location>
</feature>
<keyword evidence="2" id="KW-1133">Transmembrane helix</keyword>
<evidence type="ECO:0000313" key="4">
    <source>
        <dbReference type="EMBL" id="RUO96645.1"/>
    </source>
</evidence>
<name>A0A433A1U0_9FUNG</name>
<evidence type="ECO:0008006" key="6">
    <source>
        <dbReference type="Google" id="ProtNLM"/>
    </source>
</evidence>
<keyword evidence="2" id="KW-0812">Transmembrane</keyword>
<evidence type="ECO:0000313" key="5">
    <source>
        <dbReference type="Proteomes" id="UP000268093"/>
    </source>
</evidence>
<reference evidence="4 5" key="1">
    <citation type="journal article" date="2018" name="New Phytol.">
        <title>Phylogenomics of Endogonaceae and evolution of mycorrhizas within Mucoromycota.</title>
        <authorList>
            <person name="Chang Y."/>
            <person name="Desiro A."/>
            <person name="Na H."/>
            <person name="Sandor L."/>
            <person name="Lipzen A."/>
            <person name="Clum A."/>
            <person name="Barry K."/>
            <person name="Grigoriev I.V."/>
            <person name="Martin F.M."/>
            <person name="Stajich J.E."/>
            <person name="Smith M.E."/>
            <person name="Bonito G."/>
            <person name="Spatafora J.W."/>
        </authorList>
    </citation>
    <scope>NUCLEOTIDE SEQUENCE [LARGE SCALE GENOMIC DNA]</scope>
    <source>
        <strain evidence="4 5">GMNB39</strain>
    </source>
</reference>
<feature type="signal peptide" evidence="3">
    <location>
        <begin position="1"/>
        <end position="23"/>
    </location>
</feature>
<feature type="non-terminal residue" evidence="4">
    <location>
        <position position="414"/>
    </location>
</feature>
<protein>
    <recommendedName>
        <fullName evidence="6">Transmembrane protein</fullName>
    </recommendedName>
</protein>
<keyword evidence="5" id="KW-1185">Reference proteome</keyword>
<gene>
    <name evidence="4" type="ORF">BC936DRAFT_141687</name>
</gene>
<feature type="region of interest" description="Disordered" evidence="1">
    <location>
        <begin position="237"/>
        <end position="259"/>
    </location>
</feature>
<dbReference type="EMBL" id="RBNI01020306">
    <property type="protein sequence ID" value="RUO96645.1"/>
    <property type="molecule type" value="Genomic_DNA"/>
</dbReference>
<dbReference type="OrthoDB" id="2230630at2759"/>
<sequence>MTRLTTLAAFTAALVVTLQRTFAIPIFDQINHFDINGQTCPLGTQFNVSCPILCVKDPKLCPTSLAQTCPPGQTFCGDGSCKSDCTGIANVCLCGGDAATAGGSYTPCAMSQYVDIPNYKSSTKDAQTAQTCEVAAKLLGGSVGAWGSGNASVWLACPVSNPYFTWTEPMWLSVWGLAAAEAFILLAWHAYKTVVEKAHTFANSPPSSHCTILQKFHRAFDNALTAGHVTKDAAVDTTEADASEKDADAADKGKQKEEPFVATKKAKTNTANDDIESVPESERLKFRGFDDDYFGIFAFASVILTTIGWLLFLAIIVADYCTRLRQRCGLWRFSHFKSLVQDFLRRVAPNHSVDDCGQLPPEAPAQLLPHRDLGSRIQVCPGREATGTGHPPRRRGEDHQKITARRAGSQEKVW</sequence>
<evidence type="ECO:0000256" key="2">
    <source>
        <dbReference type="SAM" id="Phobius"/>
    </source>
</evidence>
<feature type="chain" id="PRO_5019485702" description="Transmembrane protein" evidence="3">
    <location>
        <begin position="24"/>
        <end position="414"/>
    </location>
</feature>
<evidence type="ECO:0000256" key="1">
    <source>
        <dbReference type="SAM" id="MobiDB-lite"/>
    </source>
</evidence>
<accession>A0A433A1U0</accession>
<feature type="region of interest" description="Disordered" evidence="1">
    <location>
        <begin position="380"/>
        <end position="414"/>
    </location>
</feature>